<protein>
    <recommendedName>
        <fullName evidence="2">Cas12f1-like TNB domain-containing protein</fullName>
    </recommendedName>
</protein>
<name>A0ABP6SBH6_9ACTN</name>
<dbReference type="InterPro" id="IPR010095">
    <property type="entry name" value="Cas12f1-like_TNB"/>
</dbReference>
<organism evidence="3 4">
    <name type="scientific">Streptomyces sannanensis</name>
    <dbReference type="NCBI Taxonomy" id="285536"/>
    <lineage>
        <taxon>Bacteria</taxon>
        <taxon>Bacillati</taxon>
        <taxon>Actinomycetota</taxon>
        <taxon>Actinomycetes</taxon>
        <taxon>Kitasatosporales</taxon>
        <taxon>Streptomycetaceae</taxon>
        <taxon>Streptomyces</taxon>
    </lineage>
</organism>
<gene>
    <name evidence="3" type="ORF">GCM10020367_28490</name>
</gene>
<evidence type="ECO:0000259" key="2">
    <source>
        <dbReference type="Pfam" id="PF07282"/>
    </source>
</evidence>
<evidence type="ECO:0000313" key="4">
    <source>
        <dbReference type="Proteomes" id="UP001499990"/>
    </source>
</evidence>
<comment type="caution">
    <text evidence="3">The sequence shown here is derived from an EMBL/GenBank/DDBJ whole genome shotgun (WGS) entry which is preliminary data.</text>
</comment>
<reference evidence="4" key="1">
    <citation type="journal article" date="2019" name="Int. J. Syst. Evol. Microbiol.">
        <title>The Global Catalogue of Microorganisms (GCM) 10K type strain sequencing project: providing services to taxonomists for standard genome sequencing and annotation.</title>
        <authorList>
            <consortium name="The Broad Institute Genomics Platform"/>
            <consortium name="The Broad Institute Genome Sequencing Center for Infectious Disease"/>
            <person name="Wu L."/>
            <person name="Ma J."/>
        </authorList>
    </citation>
    <scope>NUCLEOTIDE SEQUENCE [LARGE SCALE GENOMIC DNA]</scope>
    <source>
        <strain evidence="4">JCM 9651</strain>
    </source>
</reference>
<accession>A0ABP6SBH6</accession>
<dbReference type="Pfam" id="PF07282">
    <property type="entry name" value="Cas12f1-like_TNB"/>
    <property type="match status" value="1"/>
</dbReference>
<dbReference type="EMBL" id="BAAAYL010000001">
    <property type="protein sequence ID" value="GAA3372658.1"/>
    <property type="molecule type" value="Genomic_DNA"/>
</dbReference>
<sequence>MNVKGMATRRGRLGKSVHDQSLGMFIRTLQAKCARYGRTFIRVSRWFPSTRLCSR</sequence>
<keyword evidence="1" id="KW-0238">DNA-binding</keyword>
<proteinExistence type="predicted"/>
<dbReference type="Proteomes" id="UP001499990">
    <property type="component" value="Unassembled WGS sequence"/>
</dbReference>
<evidence type="ECO:0000313" key="3">
    <source>
        <dbReference type="EMBL" id="GAA3372658.1"/>
    </source>
</evidence>
<evidence type="ECO:0000256" key="1">
    <source>
        <dbReference type="ARBA" id="ARBA00023125"/>
    </source>
</evidence>
<feature type="domain" description="Cas12f1-like TNB" evidence="2">
    <location>
        <begin position="23"/>
        <end position="55"/>
    </location>
</feature>
<keyword evidence="4" id="KW-1185">Reference proteome</keyword>